<protein>
    <submittedName>
        <fullName evidence="2">Uncharacterized protein</fullName>
    </submittedName>
</protein>
<keyword evidence="3" id="KW-1185">Reference proteome</keyword>
<evidence type="ECO:0000313" key="2">
    <source>
        <dbReference type="EMBL" id="CAJ0572853.1"/>
    </source>
</evidence>
<accession>A0AA36CR88</accession>
<comment type="caution">
    <text evidence="2">The sequence shown here is derived from an EMBL/GenBank/DDBJ whole genome shotgun (WGS) entry which is preliminary data.</text>
</comment>
<evidence type="ECO:0000256" key="1">
    <source>
        <dbReference type="SAM" id="MobiDB-lite"/>
    </source>
</evidence>
<feature type="region of interest" description="Disordered" evidence="1">
    <location>
        <begin position="1"/>
        <end position="20"/>
    </location>
</feature>
<feature type="non-terminal residue" evidence="2">
    <location>
        <position position="1"/>
    </location>
</feature>
<gene>
    <name evidence="2" type="ORF">MSPICULIGERA_LOCUS11229</name>
</gene>
<organism evidence="2 3">
    <name type="scientific">Mesorhabditis spiculigera</name>
    <dbReference type="NCBI Taxonomy" id="96644"/>
    <lineage>
        <taxon>Eukaryota</taxon>
        <taxon>Metazoa</taxon>
        <taxon>Ecdysozoa</taxon>
        <taxon>Nematoda</taxon>
        <taxon>Chromadorea</taxon>
        <taxon>Rhabditida</taxon>
        <taxon>Rhabditina</taxon>
        <taxon>Rhabditomorpha</taxon>
        <taxon>Rhabditoidea</taxon>
        <taxon>Rhabditidae</taxon>
        <taxon>Mesorhabditinae</taxon>
        <taxon>Mesorhabditis</taxon>
    </lineage>
</organism>
<dbReference type="EMBL" id="CATQJA010002608">
    <property type="protein sequence ID" value="CAJ0572853.1"/>
    <property type="molecule type" value="Genomic_DNA"/>
</dbReference>
<feature type="region of interest" description="Disordered" evidence="1">
    <location>
        <begin position="39"/>
        <end position="60"/>
    </location>
</feature>
<evidence type="ECO:0000313" key="3">
    <source>
        <dbReference type="Proteomes" id="UP001177023"/>
    </source>
</evidence>
<name>A0AA36CR88_9BILA</name>
<proteinExistence type="predicted"/>
<reference evidence="2" key="1">
    <citation type="submission" date="2023-06" db="EMBL/GenBank/DDBJ databases">
        <authorList>
            <person name="Delattre M."/>
        </authorList>
    </citation>
    <scope>NUCLEOTIDE SEQUENCE</scope>
    <source>
        <strain evidence="2">AF72</strain>
    </source>
</reference>
<sequence>MEALRTARRAFSDSSSGYSTTTTVDGMKWTIGGGKWADRHPLEMGEMDDEGPQSLQGSPWGTEAMERARAWDAGRGILRNSEEEEDVDTVADDIAPKIERKTTTFVNSRWRDRIHQFDLDTVDGAPDTEQEDRVSFFY</sequence>
<dbReference type="AlphaFoldDB" id="A0AA36CR88"/>
<dbReference type="Proteomes" id="UP001177023">
    <property type="component" value="Unassembled WGS sequence"/>
</dbReference>